<organism evidence="1 2">
    <name type="scientific">Faecalibacillus faecis</name>
    <dbReference type="NCBI Taxonomy" id="1982628"/>
    <lineage>
        <taxon>Bacteria</taxon>
        <taxon>Bacillati</taxon>
        <taxon>Bacillota</taxon>
        <taxon>Erysipelotrichia</taxon>
        <taxon>Erysipelotrichales</taxon>
        <taxon>Coprobacillaceae</taxon>
        <taxon>Faecalibacillus</taxon>
    </lineage>
</organism>
<dbReference type="AlphaFoldDB" id="A0A2T3FWK9"/>
<name>A0A2T3FWK9_9FIRM</name>
<dbReference type="SUPFAM" id="SSF50814">
    <property type="entry name" value="Lipocalins"/>
    <property type="match status" value="1"/>
</dbReference>
<reference evidence="2" key="1">
    <citation type="submission" date="2018-03" db="EMBL/GenBank/DDBJ databases">
        <title>Lachnoclostridium SNUG30370 gen.nov., sp.nov., isolated from human faeces.</title>
        <authorList>
            <person name="Seo B."/>
            <person name="Jeon K."/>
            <person name="Ko G."/>
        </authorList>
    </citation>
    <scope>NUCLEOTIDE SEQUENCE [LARGE SCALE GENOMIC DNA]</scope>
    <source>
        <strain evidence="2">SNUG30370</strain>
    </source>
</reference>
<gene>
    <name evidence="1" type="ORF">C7U55_09305</name>
</gene>
<protein>
    <submittedName>
        <fullName evidence="1">DUF1934 domain-containing protein</fullName>
    </submittedName>
</protein>
<proteinExistence type="predicted"/>
<comment type="caution">
    <text evidence="1">The sequence shown here is derived from an EMBL/GenBank/DDBJ whole genome shotgun (WGS) entry which is preliminary data.</text>
</comment>
<dbReference type="InterPro" id="IPR012674">
    <property type="entry name" value="Calycin"/>
</dbReference>
<keyword evidence="2" id="KW-1185">Reference proteome</keyword>
<accession>A0A2T3FWK9</accession>
<dbReference type="EMBL" id="PYLP01000012">
    <property type="protein sequence ID" value="PST39674.1"/>
    <property type="molecule type" value="Genomic_DNA"/>
</dbReference>
<sequence length="137" mass="16450">MHGDRMKKKIKVNYKSIFKYDDHHETVQFKSDGTYEKGFDKERFVFYNNNQKIEIVLKGNEMTLVNGPSLLNLSHHRKIGNHYHTEYGMIELFTELITMEHDRYLKVKYILSDGHQQLSEVYLMMKYDFYGEENEAI</sequence>
<evidence type="ECO:0000313" key="2">
    <source>
        <dbReference type="Proteomes" id="UP000241201"/>
    </source>
</evidence>
<dbReference type="Gene3D" id="2.40.128.20">
    <property type="match status" value="1"/>
</dbReference>
<dbReference type="Proteomes" id="UP000241201">
    <property type="component" value="Unassembled WGS sequence"/>
</dbReference>
<evidence type="ECO:0000313" key="1">
    <source>
        <dbReference type="EMBL" id="PST39674.1"/>
    </source>
</evidence>